<name>A0AAW6Z2N4_9BACI</name>
<dbReference type="Proteomes" id="UP001174229">
    <property type="component" value="Unassembled WGS sequence"/>
</dbReference>
<sequence length="88" mass="10096">MPKVLIEGVYMDAGIVTNEYNGEKKSKLVVDLYQKNERGNETVKVTSQDVSLYQQLADNYKMGVPFKCYVTVNAYKNNVYYSLDQIVK</sequence>
<dbReference type="EMBL" id="JAPNPE010000031">
    <property type="protein sequence ID" value="MDK7395143.1"/>
    <property type="molecule type" value="Genomic_DNA"/>
</dbReference>
<protein>
    <submittedName>
        <fullName evidence="1">Uncharacterized protein</fullName>
    </submittedName>
</protein>
<organism evidence="1 2">
    <name type="scientific">Bacillus pacificus</name>
    <dbReference type="NCBI Taxonomy" id="2026187"/>
    <lineage>
        <taxon>Bacteria</taxon>
        <taxon>Bacillati</taxon>
        <taxon>Bacillota</taxon>
        <taxon>Bacilli</taxon>
        <taxon>Bacillales</taxon>
        <taxon>Bacillaceae</taxon>
        <taxon>Bacillus</taxon>
        <taxon>Bacillus cereus group</taxon>
    </lineage>
</organism>
<accession>A0AAW6Z2N4</accession>
<gene>
    <name evidence="1" type="ORF">OWO78_27895</name>
</gene>
<dbReference type="RefSeq" id="WP_284992576.1">
    <property type="nucleotide sequence ID" value="NZ_JAPNPC010000037.1"/>
</dbReference>
<dbReference type="AlphaFoldDB" id="A0AAW6Z2N4"/>
<proteinExistence type="predicted"/>
<evidence type="ECO:0000313" key="2">
    <source>
        <dbReference type="Proteomes" id="UP001174229"/>
    </source>
</evidence>
<comment type="caution">
    <text evidence="1">The sequence shown here is derived from an EMBL/GenBank/DDBJ whole genome shotgun (WGS) entry which is preliminary data.</text>
</comment>
<evidence type="ECO:0000313" key="1">
    <source>
        <dbReference type="EMBL" id="MDK7395143.1"/>
    </source>
</evidence>
<reference evidence="1" key="1">
    <citation type="submission" date="2022-11" db="EMBL/GenBank/DDBJ databases">
        <title>WGS-based characterization of Bacillus cereus isolated from food &amp; feed additives.</title>
        <authorList>
            <person name="Bogaerts B."/>
            <person name="Fraiture M.-A."/>
            <person name="Roosens N.H.C."/>
            <person name="De Keersmaecker S.C.J."/>
            <person name="Vanneste K."/>
        </authorList>
    </citation>
    <scope>NUCLEOTIDE SEQUENCE</scope>
    <source>
        <strain evidence="1">74.2</strain>
    </source>
</reference>